<dbReference type="InterPro" id="IPR005646">
    <property type="entry name" value="FapA"/>
</dbReference>
<name>A0A939D9V1_CLOAM</name>
<evidence type="ECO:0000256" key="2">
    <source>
        <dbReference type="SAM" id="MobiDB-lite"/>
    </source>
</evidence>
<dbReference type="EMBL" id="JAFJZZ010000004">
    <property type="protein sequence ID" value="MBN7773722.1"/>
    <property type="molecule type" value="Genomic_DNA"/>
</dbReference>
<dbReference type="Proteomes" id="UP000664545">
    <property type="component" value="Unassembled WGS sequence"/>
</dbReference>
<comment type="caution">
    <text evidence="4">The sequence shown here is derived from an EMBL/GenBank/DDBJ whole genome shotgun (WGS) entry which is preliminary data.</text>
</comment>
<organism evidence="4 5">
    <name type="scientific">Clostridium aminobutyricum</name>
    <dbReference type="NCBI Taxonomy" id="33953"/>
    <lineage>
        <taxon>Bacteria</taxon>
        <taxon>Bacillati</taxon>
        <taxon>Bacillota</taxon>
        <taxon>Clostridia</taxon>
        <taxon>Eubacteriales</taxon>
        <taxon>Clostridiaceae</taxon>
        <taxon>Clostridium</taxon>
    </lineage>
</organism>
<evidence type="ECO:0000259" key="3">
    <source>
        <dbReference type="Pfam" id="PF20250"/>
    </source>
</evidence>
<feature type="compositionally biased region" description="Polar residues" evidence="2">
    <location>
        <begin position="24"/>
        <end position="36"/>
    </location>
</feature>
<reference evidence="4" key="1">
    <citation type="submission" date="2021-02" db="EMBL/GenBank/DDBJ databases">
        <title>Abyssanaerobacter marinus gen.nov., sp., nov, anaerobic bacterium isolated from the Onnuri vent field of Indian Ocean and suggestion of Mogibacteriaceae fam. nov., and proposal of reclassification of ambiguous this family's genus member.</title>
        <authorList>
            <person name="Kim Y.J."/>
            <person name="Yang J.-A."/>
        </authorList>
    </citation>
    <scope>NUCLEOTIDE SEQUENCE</scope>
    <source>
        <strain evidence="4">DSM 2634</strain>
    </source>
</reference>
<keyword evidence="5" id="KW-1185">Reference proteome</keyword>
<proteinExistence type="predicted"/>
<protein>
    <submittedName>
        <fullName evidence="4">DUF342 domain-containing protein</fullName>
    </submittedName>
</protein>
<sequence length="550" mass="60851">MARFDSMNNRIEEKDQTEQKNLETEQLVQQSASEEPNGQEDINIPENLDSLKLPDDFFAELEAMDRKVSFNIFFSPDNMTAYVRAENYSKEKDADNSVPTSEIYALLSEKKVVYGIDHEGIAEYCKGMIYYKDFIAAQGLRPVNGTDGTVEYFFSTEESYQPKELPDGTVDYKDLGLIKNVEAGDLLCKIIPPTEGTAGTTIFGESVQAKSGSWPQIKAGKNVTLSEDQLQYIAATNGMVQKNRDAIEVKDIYTVSGDVGPATGNIRFNGTVNITGSVLSNFSVFANGDIVVNGFVEGSFLNASGNIVIHKGINGVDGNGMRKGVIKADGNVTVKFAEMAKIVAGGFVYCDYCMNSDVRAGDSIIGKGNRAALFGGNYIAGKVIEANTIGSDMNIPMDVQIIPFWQELKNLEVEPVERIKQTHAALSEMDKGVSKLRKLYEMLEVEMAAASKRRNMDTPNDIELKKEKLKNLIIKYETVKKELQNLKSEKEKLERLNDCQGCMVIAKKVIHTNTRITIGSAMLRLNADMAMQTFTENNRVIESHNMVPGR</sequence>
<dbReference type="PANTHER" id="PTHR38032">
    <property type="entry name" value="POLYMERASE-RELATED"/>
    <property type="match status" value="1"/>
</dbReference>
<dbReference type="AlphaFoldDB" id="A0A939D9V1"/>
<evidence type="ECO:0000313" key="4">
    <source>
        <dbReference type="EMBL" id="MBN7773722.1"/>
    </source>
</evidence>
<dbReference type="Pfam" id="PF20250">
    <property type="entry name" value="FapA_N"/>
    <property type="match status" value="1"/>
</dbReference>
<dbReference type="InterPro" id="IPR046865">
    <property type="entry name" value="FapA_b_solenoid"/>
</dbReference>
<dbReference type="RefSeq" id="WP_206582559.1">
    <property type="nucleotide sequence ID" value="NZ_JAFJZZ010000004.1"/>
</dbReference>
<feature type="coiled-coil region" evidence="1">
    <location>
        <begin position="433"/>
        <end position="499"/>
    </location>
</feature>
<dbReference type="InterPro" id="IPR046866">
    <property type="entry name" value="FapA_N"/>
</dbReference>
<feature type="domain" description="Flagellar Assembly Protein A N-terminal region" evidence="3">
    <location>
        <begin position="72"/>
        <end position="242"/>
    </location>
</feature>
<evidence type="ECO:0000256" key="1">
    <source>
        <dbReference type="SAM" id="Coils"/>
    </source>
</evidence>
<dbReference type="Pfam" id="PF03961">
    <property type="entry name" value="FapA"/>
    <property type="match status" value="1"/>
</dbReference>
<feature type="region of interest" description="Disordered" evidence="2">
    <location>
        <begin position="1"/>
        <end position="46"/>
    </location>
</feature>
<keyword evidence="1" id="KW-0175">Coiled coil</keyword>
<feature type="compositionally biased region" description="Basic and acidic residues" evidence="2">
    <location>
        <begin position="10"/>
        <end position="23"/>
    </location>
</feature>
<gene>
    <name evidence="4" type="ORF">JYB65_10145</name>
</gene>
<accession>A0A939D9V1</accession>
<evidence type="ECO:0000313" key="5">
    <source>
        <dbReference type="Proteomes" id="UP000664545"/>
    </source>
</evidence>
<dbReference type="PANTHER" id="PTHR38032:SF1">
    <property type="entry name" value="RNA-BINDING PROTEIN KHPB N-TERMINAL DOMAIN-CONTAINING PROTEIN"/>
    <property type="match status" value="1"/>
</dbReference>